<proteinExistence type="predicted"/>
<gene>
    <name evidence="1" type="ORF">EYC80_009724</name>
</gene>
<evidence type="ECO:0000313" key="1">
    <source>
        <dbReference type="EMBL" id="KAB8294303.1"/>
    </source>
</evidence>
<organism evidence="1 2">
    <name type="scientific">Monilinia laxa</name>
    <name type="common">Brown rot fungus</name>
    <name type="synonym">Sclerotinia laxa</name>
    <dbReference type="NCBI Taxonomy" id="61186"/>
    <lineage>
        <taxon>Eukaryota</taxon>
        <taxon>Fungi</taxon>
        <taxon>Dikarya</taxon>
        <taxon>Ascomycota</taxon>
        <taxon>Pezizomycotina</taxon>
        <taxon>Leotiomycetes</taxon>
        <taxon>Helotiales</taxon>
        <taxon>Sclerotiniaceae</taxon>
        <taxon>Monilinia</taxon>
    </lineage>
</organism>
<keyword evidence="2" id="KW-1185">Reference proteome</keyword>
<protein>
    <submittedName>
        <fullName evidence="1">Uncharacterized protein</fullName>
    </submittedName>
</protein>
<name>A0A5N6JYR3_MONLA</name>
<dbReference type="Proteomes" id="UP000326757">
    <property type="component" value="Unassembled WGS sequence"/>
</dbReference>
<comment type="caution">
    <text evidence="1">The sequence shown here is derived from an EMBL/GenBank/DDBJ whole genome shotgun (WGS) entry which is preliminary data.</text>
</comment>
<dbReference type="EMBL" id="VIGI01000011">
    <property type="protein sequence ID" value="KAB8294303.1"/>
    <property type="molecule type" value="Genomic_DNA"/>
</dbReference>
<dbReference type="AlphaFoldDB" id="A0A5N6JYR3"/>
<reference evidence="1 2" key="1">
    <citation type="submission" date="2019-06" db="EMBL/GenBank/DDBJ databases">
        <title>Genome Sequence of the Brown Rot Fungal Pathogen Monilinia laxa.</title>
        <authorList>
            <person name="De Miccolis Angelini R.M."/>
            <person name="Landi L."/>
            <person name="Abate D."/>
            <person name="Pollastro S."/>
            <person name="Romanazzi G."/>
            <person name="Faretra F."/>
        </authorList>
    </citation>
    <scope>NUCLEOTIDE SEQUENCE [LARGE SCALE GENOMIC DNA]</scope>
    <source>
        <strain evidence="1 2">Mlax316</strain>
    </source>
</reference>
<sequence>MPISRPNSFGENPASVSSLHVAFASSDMKIYPKFFNTILLDKAEYSKARYFSSVANLSSLLKISNQLTLSNQDFIIELFNKECCVV</sequence>
<evidence type="ECO:0000313" key="2">
    <source>
        <dbReference type="Proteomes" id="UP000326757"/>
    </source>
</evidence>
<accession>A0A5N6JYR3</accession>